<proteinExistence type="predicted"/>
<protein>
    <submittedName>
        <fullName evidence="1">Uncharacterized protein</fullName>
    </submittedName>
</protein>
<name>A0A699YBS1_HAELA</name>
<evidence type="ECO:0000313" key="2">
    <source>
        <dbReference type="Proteomes" id="UP000485058"/>
    </source>
</evidence>
<dbReference type="EMBL" id="BLLF01000055">
    <property type="protein sequence ID" value="GFH06765.1"/>
    <property type="molecule type" value="Genomic_DNA"/>
</dbReference>
<reference evidence="1 2" key="1">
    <citation type="submission" date="2020-02" db="EMBL/GenBank/DDBJ databases">
        <title>Draft genome sequence of Haematococcus lacustris strain NIES-144.</title>
        <authorList>
            <person name="Morimoto D."/>
            <person name="Nakagawa S."/>
            <person name="Yoshida T."/>
            <person name="Sawayama S."/>
        </authorList>
    </citation>
    <scope>NUCLEOTIDE SEQUENCE [LARGE SCALE GENOMIC DNA]</scope>
    <source>
        <strain evidence="1 2">NIES-144</strain>
    </source>
</reference>
<comment type="caution">
    <text evidence="1">The sequence shown here is derived from an EMBL/GenBank/DDBJ whole genome shotgun (WGS) entry which is preliminary data.</text>
</comment>
<dbReference type="AlphaFoldDB" id="A0A699YBS1"/>
<accession>A0A699YBS1</accession>
<evidence type="ECO:0000313" key="1">
    <source>
        <dbReference type="EMBL" id="GFH06765.1"/>
    </source>
</evidence>
<feature type="non-terminal residue" evidence="1">
    <location>
        <position position="1"/>
    </location>
</feature>
<gene>
    <name evidence="1" type="ORF">HaLaN_01454</name>
</gene>
<sequence length="53" mass="5428">MVAATPDPSYVMAVYEMPPPPGPANPSQVTRLGVAAADVASGLVLLGEFLDDE</sequence>
<feature type="non-terminal residue" evidence="1">
    <location>
        <position position="53"/>
    </location>
</feature>
<keyword evidence="2" id="KW-1185">Reference proteome</keyword>
<organism evidence="1 2">
    <name type="scientific">Haematococcus lacustris</name>
    <name type="common">Green alga</name>
    <name type="synonym">Haematococcus pluvialis</name>
    <dbReference type="NCBI Taxonomy" id="44745"/>
    <lineage>
        <taxon>Eukaryota</taxon>
        <taxon>Viridiplantae</taxon>
        <taxon>Chlorophyta</taxon>
        <taxon>core chlorophytes</taxon>
        <taxon>Chlorophyceae</taxon>
        <taxon>CS clade</taxon>
        <taxon>Chlamydomonadales</taxon>
        <taxon>Haematococcaceae</taxon>
        <taxon>Haematococcus</taxon>
    </lineage>
</organism>
<dbReference type="Proteomes" id="UP000485058">
    <property type="component" value="Unassembled WGS sequence"/>
</dbReference>